<dbReference type="CDD" id="cd00093">
    <property type="entry name" value="HTH_XRE"/>
    <property type="match status" value="1"/>
</dbReference>
<proteinExistence type="predicted"/>
<protein>
    <submittedName>
        <fullName evidence="1">Helix-turn-helix transcriptional regulator</fullName>
    </submittedName>
</protein>
<reference evidence="1 2" key="1">
    <citation type="journal article" date="2017" name="Int. J. Syst. Evol. Microbiol.">
        <title>Ramlibacter alkalitolerans sp. nov., alkali-tolerant bacterium isolated from soil of ginseng.</title>
        <authorList>
            <person name="Lee D.H."/>
            <person name="Cha C.J."/>
        </authorList>
    </citation>
    <scope>NUCLEOTIDE SEQUENCE [LARGE SCALE GENOMIC DNA]</scope>
    <source>
        <strain evidence="1 2">KACC 19305</strain>
    </source>
</reference>
<organism evidence="1 2">
    <name type="scientific">Ramlibacter alkalitolerans</name>
    <dbReference type="NCBI Taxonomy" id="2039631"/>
    <lineage>
        <taxon>Bacteria</taxon>
        <taxon>Pseudomonadati</taxon>
        <taxon>Pseudomonadota</taxon>
        <taxon>Betaproteobacteria</taxon>
        <taxon>Burkholderiales</taxon>
        <taxon>Comamonadaceae</taxon>
        <taxon>Ramlibacter</taxon>
    </lineage>
</organism>
<comment type="caution">
    <text evidence="1">The sequence shown here is derived from an EMBL/GenBank/DDBJ whole genome shotgun (WGS) entry which is preliminary data.</text>
</comment>
<evidence type="ECO:0000313" key="2">
    <source>
        <dbReference type="Proteomes" id="UP000622707"/>
    </source>
</evidence>
<name>A0ABS1JU89_9BURK</name>
<dbReference type="Proteomes" id="UP000622707">
    <property type="component" value="Unassembled WGS sequence"/>
</dbReference>
<evidence type="ECO:0000313" key="1">
    <source>
        <dbReference type="EMBL" id="MBL0427772.1"/>
    </source>
</evidence>
<dbReference type="EMBL" id="JAEQND010000013">
    <property type="protein sequence ID" value="MBL0427772.1"/>
    <property type="molecule type" value="Genomic_DNA"/>
</dbReference>
<accession>A0ABS1JU89</accession>
<dbReference type="InterPro" id="IPR001387">
    <property type="entry name" value="Cro/C1-type_HTH"/>
</dbReference>
<gene>
    <name evidence="1" type="ORF">JI746_21885</name>
</gene>
<keyword evidence="2" id="KW-1185">Reference proteome</keyword>
<sequence length="170" mass="18608">MRAIAADLDPQAPKSERFGVELSKEELGRPGGMLFAALLGRAAQRGDTLKDVADQLGCTYSYLSQLRTGARKVQQISDELVDGLSQYLGWPRLAVLIAAAKIRPDDIMESPLRLPAMLNSAIDLIRSDPVYGPWFPASLLHVDDAAKHFIVRLYEDASGQSVLPYDGPEE</sequence>